<feature type="domain" description="Calcineurin-like phosphoesterase" evidence="3">
    <location>
        <begin position="1"/>
        <end position="133"/>
    </location>
</feature>
<protein>
    <recommendedName>
        <fullName evidence="2">Phosphoesterase</fullName>
        <ecNumber evidence="2">3.1.4.-</ecNumber>
    </recommendedName>
</protein>
<dbReference type="EMBL" id="QRHL01000019">
    <property type="protein sequence ID" value="RHF71004.1"/>
    <property type="molecule type" value="Genomic_DNA"/>
</dbReference>
<comment type="cofactor">
    <cofactor evidence="2">
        <name>a divalent metal cation</name>
        <dbReference type="ChEBI" id="CHEBI:60240"/>
    </cofactor>
</comment>
<dbReference type="GO" id="GO:0016787">
    <property type="term" value="F:hydrolase activity"/>
    <property type="evidence" value="ECO:0007669"/>
    <property type="project" value="UniProtKB-UniRule"/>
</dbReference>
<comment type="similarity">
    <text evidence="1 2">Belongs to the metallophosphoesterase superfamily. YfcE family.</text>
</comment>
<dbReference type="InterPro" id="IPR000979">
    <property type="entry name" value="Phosphodiesterase_MJ0936/Vps29"/>
</dbReference>
<dbReference type="GeneID" id="62762456"/>
<accession>A0A414PR47</accession>
<dbReference type="InterPro" id="IPR029052">
    <property type="entry name" value="Metallo-depent_PP-like"/>
</dbReference>
<keyword evidence="2" id="KW-0479">Metal-binding</keyword>
<dbReference type="EC" id="3.1.4.-" evidence="2"/>
<comment type="caution">
    <text evidence="4">The sequence shown here is derived from an EMBL/GenBank/DDBJ whole genome shotgun (WGS) entry which is preliminary data.</text>
</comment>
<evidence type="ECO:0000256" key="1">
    <source>
        <dbReference type="ARBA" id="ARBA00008950"/>
    </source>
</evidence>
<evidence type="ECO:0000259" key="3">
    <source>
        <dbReference type="Pfam" id="PF12850"/>
    </source>
</evidence>
<gene>
    <name evidence="4" type="ORF">DW663_09515</name>
</gene>
<dbReference type="InterPro" id="IPR024654">
    <property type="entry name" value="Calcineurin-like_PHP_lpxH"/>
</dbReference>
<dbReference type="PANTHER" id="PTHR11124">
    <property type="entry name" value="VACUOLAR SORTING PROTEIN VPS29"/>
    <property type="match status" value="1"/>
</dbReference>
<dbReference type="AlphaFoldDB" id="A0A414PR47"/>
<dbReference type="NCBIfam" id="TIGR00040">
    <property type="entry name" value="yfcE"/>
    <property type="match status" value="1"/>
</dbReference>
<organism evidence="4 5">
    <name type="scientific">Fusobacterium mortiferum</name>
    <dbReference type="NCBI Taxonomy" id="850"/>
    <lineage>
        <taxon>Bacteria</taxon>
        <taxon>Fusobacteriati</taxon>
        <taxon>Fusobacteriota</taxon>
        <taxon>Fusobacteriia</taxon>
        <taxon>Fusobacteriales</taxon>
        <taxon>Fusobacteriaceae</taxon>
        <taxon>Fusobacterium</taxon>
    </lineage>
</organism>
<dbReference type="RefSeq" id="WP_005886041.1">
    <property type="nucleotide sequence ID" value="NZ_CABMMQ010000004.1"/>
</dbReference>
<dbReference type="Pfam" id="PF12850">
    <property type="entry name" value="Metallophos_2"/>
    <property type="match status" value="1"/>
</dbReference>
<evidence type="ECO:0000256" key="2">
    <source>
        <dbReference type="RuleBase" id="RU362039"/>
    </source>
</evidence>
<proteinExistence type="inferred from homology"/>
<evidence type="ECO:0000313" key="5">
    <source>
        <dbReference type="Proteomes" id="UP000284676"/>
    </source>
</evidence>
<dbReference type="Proteomes" id="UP000284676">
    <property type="component" value="Unassembled WGS sequence"/>
</dbReference>
<dbReference type="SUPFAM" id="SSF56300">
    <property type="entry name" value="Metallo-dependent phosphatases"/>
    <property type="match status" value="1"/>
</dbReference>
<evidence type="ECO:0000313" key="4">
    <source>
        <dbReference type="EMBL" id="RHF71004.1"/>
    </source>
</evidence>
<dbReference type="Gene3D" id="3.60.21.10">
    <property type="match status" value="1"/>
</dbReference>
<reference evidence="4 5" key="1">
    <citation type="submission" date="2018-08" db="EMBL/GenBank/DDBJ databases">
        <title>A genome reference for cultivated species of the human gut microbiota.</title>
        <authorList>
            <person name="Zou Y."/>
            <person name="Xue W."/>
            <person name="Luo G."/>
        </authorList>
    </citation>
    <scope>NUCLEOTIDE SEQUENCE [LARGE SCALE GENOMIC DNA]</scope>
    <source>
        <strain evidence="4 5">AM25-1</strain>
    </source>
</reference>
<sequence length="152" mass="17603">MKVLVISDSHQRLDTLIRIYEKEKPDVVICAGDHSKDGEELSFVCPNSKYYIVRGNCDIFDRKYDDEMVFELEGLKILLAHGHEYRVKYNYISIEERGKLLGCDIVIFGHTHIQYLFSKNGITLFNPGAVYGREYGILEIDGGKFQFYHKSI</sequence>
<name>A0A414PR47_FUSMR</name>
<dbReference type="GO" id="GO:0046872">
    <property type="term" value="F:metal ion binding"/>
    <property type="evidence" value="ECO:0007669"/>
    <property type="project" value="UniProtKB-KW"/>
</dbReference>